<evidence type="ECO:0000256" key="4">
    <source>
        <dbReference type="ARBA" id="ARBA00022722"/>
    </source>
</evidence>
<keyword evidence="7" id="KW-0234">DNA repair</keyword>
<organism evidence="8 9">
    <name type="scientific">Hyperthermus butylicus (strain DSM 5456 / JCM 9403 / PLM1-5)</name>
    <dbReference type="NCBI Taxonomy" id="415426"/>
    <lineage>
        <taxon>Archaea</taxon>
        <taxon>Thermoproteota</taxon>
        <taxon>Thermoprotei</taxon>
        <taxon>Desulfurococcales</taxon>
        <taxon>Pyrodictiaceae</taxon>
        <taxon>Hyperthermus</taxon>
    </lineage>
</organism>
<dbReference type="EMBL" id="CP000493">
    <property type="protein sequence ID" value="ABM81386.1"/>
    <property type="molecule type" value="Genomic_DNA"/>
</dbReference>
<keyword evidence="7" id="KW-0460">Magnesium</keyword>
<dbReference type="Gene3D" id="3.30.2170.10">
    <property type="entry name" value="archaeoglobus fulgidus dsm 4304 superfamily"/>
    <property type="match status" value="1"/>
</dbReference>
<evidence type="ECO:0000256" key="7">
    <source>
        <dbReference type="HAMAP-Rule" id="MF_00801"/>
    </source>
</evidence>
<keyword evidence="9" id="KW-1185">Reference proteome</keyword>
<evidence type="ECO:0000256" key="6">
    <source>
        <dbReference type="ARBA" id="ARBA00022801"/>
    </source>
</evidence>
<evidence type="ECO:0000256" key="5">
    <source>
        <dbReference type="ARBA" id="ARBA00022759"/>
    </source>
</evidence>
<evidence type="ECO:0000313" key="8">
    <source>
        <dbReference type="EMBL" id="ABM81386.1"/>
    </source>
</evidence>
<dbReference type="STRING" id="415426.Hbut_1565"/>
<comment type="subcellular location">
    <subcellularLocation>
        <location evidence="2 7">Cytoplasm</location>
    </subcellularLocation>
</comment>
<dbReference type="PANTHER" id="PTHR28511">
    <property type="entry name" value="ENDONUCLEASE V"/>
    <property type="match status" value="1"/>
</dbReference>
<comment type="function">
    <text evidence="7">DNA repair enzyme involved in the repair of deaminated bases. Selectively cleaves double-stranded DNA at the second phosphodiester bond 3' to a deoxyinosine leaving behind the intact lesion on the nicked DNA.</text>
</comment>
<feature type="binding site" evidence="7">
    <location>
        <position position="105"/>
    </location>
    <ligand>
        <name>Mg(2+)</name>
        <dbReference type="ChEBI" id="CHEBI:18420"/>
    </ligand>
</feature>
<dbReference type="GO" id="GO:0005737">
    <property type="term" value="C:cytoplasm"/>
    <property type="evidence" value="ECO:0007669"/>
    <property type="project" value="UniProtKB-SubCell"/>
</dbReference>
<feature type="binding site" evidence="7">
    <location>
        <position position="39"/>
    </location>
    <ligand>
        <name>Mg(2+)</name>
        <dbReference type="ChEBI" id="CHEBI:18420"/>
    </ligand>
</feature>
<dbReference type="GO" id="GO:0043737">
    <property type="term" value="F:deoxyribonuclease V activity"/>
    <property type="evidence" value="ECO:0007669"/>
    <property type="project" value="UniProtKB-UniRule"/>
</dbReference>
<comment type="catalytic activity">
    <reaction evidence="1 7">
        <text>Endonucleolytic cleavage at apurinic or apyrimidinic sites to products with a 5'-phosphate.</text>
        <dbReference type="EC" id="3.1.21.7"/>
    </reaction>
</comment>
<dbReference type="eggNOG" id="arCOG00929">
    <property type="taxonomic scope" value="Archaea"/>
</dbReference>
<dbReference type="GeneID" id="4782943"/>
<name>A2BN25_HYPBU</name>
<keyword evidence="6 7" id="KW-0378">Hydrolase</keyword>
<dbReference type="CDD" id="cd06559">
    <property type="entry name" value="Endonuclease_V"/>
    <property type="match status" value="1"/>
</dbReference>
<dbReference type="GO" id="GO:0003727">
    <property type="term" value="F:single-stranded RNA binding"/>
    <property type="evidence" value="ECO:0007669"/>
    <property type="project" value="TreeGrafter"/>
</dbReference>
<gene>
    <name evidence="7" type="primary">nfi</name>
    <name evidence="8" type="ordered locus">Hbut_1565</name>
</gene>
<dbReference type="GO" id="GO:0006281">
    <property type="term" value="P:DNA repair"/>
    <property type="evidence" value="ECO:0007669"/>
    <property type="project" value="UniProtKB-UniRule"/>
</dbReference>
<dbReference type="GO" id="GO:0000287">
    <property type="term" value="F:magnesium ion binding"/>
    <property type="evidence" value="ECO:0007669"/>
    <property type="project" value="UniProtKB-UniRule"/>
</dbReference>
<keyword evidence="4 7" id="KW-0540">Nuclease</keyword>
<dbReference type="RefSeq" id="WP_011822704.1">
    <property type="nucleotide sequence ID" value="NC_008818.1"/>
</dbReference>
<dbReference type="Pfam" id="PF04493">
    <property type="entry name" value="Endonuclease_5"/>
    <property type="match status" value="1"/>
</dbReference>
<dbReference type="AlphaFoldDB" id="A2BN25"/>
<dbReference type="HAMAP" id="MF_00801">
    <property type="entry name" value="Endonuclease_5"/>
    <property type="match status" value="1"/>
</dbReference>
<evidence type="ECO:0000313" key="9">
    <source>
        <dbReference type="Proteomes" id="UP000002593"/>
    </source>
</evidence>
<keyword evidence="7" id="KW-0479">Metal-binding</keyword>
<dbReference type="Proteomes" id="UP000002593">
    <property type="component" value="Chromosome"/>
</dbReference>
<dbReference type="OrthoDB" id="7885at2157"/>
<evidence type="ECO:0000256" key="1">
    <source>
        <dbReference type="ARBA" id="ARBA00001835"/>
    </source>
</evidence>
<comment type="cofactor">
    <cofactor evidence="7">
        <name>Mg(2+)</name>
        <dbReference type="ChEBI" id="CHEBI:18420"/>
    </cofactor>
</comment>
<evidence type="ECO:0000256" key="3">
    <source>
        <dbReference type="ARBA" id="ARBA00022490"/>
    </source>
</evidence>
<dbReference type="EC" id="3.1.21.7" evidence="7"/>
<reference evidence="8 9" key="1">
    <citation type="journal article" date="2007" name="Archaea">
        <title>The genome of Hyperthermus butylicus: a sulfur-reducing, peptide fermenting, neutrophilic Crenarchaeote growing up to 108 degrees C.</title>
        <authorList>
            <person name="Brugger K."/>
            <person name="Chen L."/>
            <person name="Stark M."/>
            <person name="Zibat A."/>
            <person name="Redder P."/>
            <person name="Ruepp A."/>
            <person name="Awayez M."/>
            <person name="She Q."/>
            <person name="Garrett R.A."/>
            <person name="Klenk H.P."/>
        </authorList>
    </citation>
    <scope>NUCLEOTIDE SEQUENCE [LARGE SCALE GENOMIC DNA]</scope>
    <source>
        <strain evidence="9">DSM 5456 / JCM 9403 / PLM1-5</strain>
    </source>
</reference>
<protein>
    <recommendedName>
        <fullName evidence="7">Endonuclease V</fullName>
        <ecNumber evidence="7">3.1.21.7</ecNumber>
    </recommendedName>
    <alternativeName>
        <fullName evidence="7">Deoxyinosine 3'endonuclease</fullName>
    </alternativeName>
    <alternativeName>
        <fullName evidence="7">Deoxyribonuclease V</fullName>
        <shortName evidence="7">DNase V</shortName>
    </alternativeName>
</protein>
<dbReference type="PANTHER" id="PTHR28511:SF1">
    <property type="entry name" value="ENDONUCLEASE V"/>
    <property type="match status" value="1"/>
</dbReference>
<dbReference type="InterPro" id="IPR007581">
    <property type="entry name" value="Endonuclease-V"/>
</dbReference>
<comment type="similarity">
    <text evidence="7">Belongs to the endonuclease V family.</text>
</comment>
<dbReference type="GO" id="GO:0016891">
    <property type="term" value="F:RNA endonuclease activity producing 5'-phosphomonoesters, hydrolytic mechanism"/>
    <property type="evidence" value="ECO:0007669"/>
    <property type="project" value="TreeGrafter"/>
</dbReference>
<dbReference type="EnsemblBacteria" id="ABM81386">
    <property type="protein sequence ID" value="ABM81386"/>
    <property type="gene ID" value="Hbut_1565"/>
</dbReference>
<proteinExistence type="inferred from homology"/>
<dbReference type="HOGENOM" id="CLU_047631_1_0_2"/>
<accession>A2BN25</accession>
<keyword evidence="5 7" id="KW-0255">Endonuclease</keyword>
<keyword evidence="3 7" id="KW-0963">Cytoplasm</keyword>
<sequence length="247" mass="27040">MTYSSVAKLIELQKRLSRRIVSSLKPMDTASIRRIVGLDAAYSKRYGGVAIAALTTRDGQLLTYSVALGEPPLQYIPGLLAFREAPLFYTALRLLDSNYDLVVVDGHGISHPRRAGIASHIGIAIAKPSIGVAKKKLYGHEQIVSEDCKPPCIAGYVVDEDTGEKLAAIVRTGRSKKSRLYVSPGAYTDLDSATTIVLELLEARKTPLPAPTYHADRISKTIARQLDSGELSPRSLKKRHRTLLDYI</sequence>
<dbReference type="KEGG" id="hbu:Hbut_1565"/>
<keyword evidence="7" id="KW-0227">DNA damage</keyword>
<feature type="site" description="Interaction with target DNA" evidence="7">
    <location>
        <position position="75"/>
    </location>
</feature>
<evidence type="ECO:0000256" key="2">
    <source>
        <dbReference type="ARBA" id="ARBA00004496"/>
    </source>
</evidence>